<proteinExistence type="predicted"/>
<protein>
    <submittedName>
        <fullName evidence="3">Carbon-nitrogen hydrolase family protein</fullName>
    </submittedName>
</protein>
<sequence>MKRRVTVIDVAWEPDPERHRSALETALRAAKTQGAELALLPELVFLPYFCQSPSREPFAWAEPLEGLSVTLLASWAETLGLVIVTSIFERRTAGVYHNTAVVLERDGTLAGIYRKMHIPEDPGYFEKYYFTPGDLGFVPVDTTAGRLGVLICWDQWFPEAARLMVLAGANLLLYPTAIGWSPVDPPSTQNQELDAWLTIQRAHAIANGCPVLTANRSGFEADPSGQTPGIRFWGHGFVAGAMGEYLLPPQSDHPETRVVDVDDHASERIRQIWPFLRDRRIDAYPKLLTRAWDPRSKE</sequence>
<dbReference type="PANTHER" id="PTHR43674">
    <property type="entry name" value="NITRILASE C965.09-RELATED"/>
    <property type="match status" value="1"/>
</dbReference>
<dbReference type="Gene3D" id="3.60.110.10">
    <property type="entry name" value="Carbon-nitrogen hydrolase"/>
    <property type="match status" value="1"/>
</dbReference>
<dbReference type="FunFam" id="3.60.110.10:FF:000010">
    <property type="entry name" value="Carbon-nitrogen hydrolase"/>
    <property type="match status" value="1"/>
</dbReference>
<evidence type="ECO:0000259" key="2">
    <source>
        <dbReference type="PROSITE" id="PS50263"/>
    </source>
</evidence>
<dbReference type="InterPro" id="IPR003010">
    <property type="entry name" value="C-N_Hydrolase"/>
</dbReference>
<evidence type="ECO:0000256" key="1">
    <source>
        <dbReference type="ARBA" id="ARBA00022801"/>
    </source>
</evidence>
<dbReference type="InterPro" id="IPR050345">
    <property type="entry name" value="Aliph_Amidase/BUP"/>
</dbReference>
<feature type="domain" description="CN hydrolase" evidence="2">
    <location>
        <begin position="1"/>
        <end position="263"/>
    </location>
</feature>
<dbReference type="SUPFAM" id="SSF56317">
    <property type="entry name" value="Carbon-nitrogen hydrolase"/>
    <property type="match status" value="1"/>
</dbReference>
<dbReference type="PROSITE" id="PS50263">
    <property type="entry name" value="CN_HYDROLASE"/>
    <property type="match status" value="1"/>
</dbReference>
<dbReference type="PANTHER" id="PTHR43674:SF2">
    <property type="entry name" value="BETA-UREIDOPROPIONASE"/>
    <property type="match status" value="1"/>
</dbReference>
<dbReference type="CDD" id="cd07573">
    <property type="entry name" value="CPA"/>
    <property type="match status" value="1"/>
</dbReference>
<dbReference type="GO" id="GO:0033388">
    <property type="term" value="P:putrescine biosynthetic process from arginine"/>
    <property type="evidence" value="ECO:0007669"/>
    <property type="project" value="TreeGrafter"/>
</dbReference>
<evidence type="ECO:0000313" key="3">
    <source>
        <dbReference type="EMBL" id="EQD53638.1"/>
    </source>
</evidence>
<name>T1AA10_9ZZZZ</name>
<reference evidence="3" key="2">
    <citation type="journal article" date="2014" name="ISME J.">
        <title>Microbial stratification in low pH oxic and suboxic macroscopic growths along an acid mine drainage.</title>
        <authorList>
            <person name="Mendez-Garcia C."/>
            <person name="Mesa V."/>
            <person name="Sprenger R.R."/>
            <person name="Richter M."/>
            <person name="Diez M.S."/>
            <person name="Solano J."/>
            <person name="Bargiela R."/>
            <person name="Golyshina O.V."/>
            <person name="Manteca A."/>
            <person name="Ramos J.L."/>
            <person name="Gallego J.R."/>
            <person name="Llorente I."/>
            <person name="Martins Dos Santos V.A."/>
            <person name="Jensen O.N."/>
            <person name="Pelaez A.I."/>
            <person name="Sanchez J."/>
            <person name="Ferrer M."/>
        </authorList>
    </citation>
    <scope>NUCLEOTIDE SEQUENCE</scope>
</reference>
<reference evidence="3" key="1">
    <citation type="submission" date="2013-08" db="EMBL/GenBank/DDBJ databases">
        <authorList>
            <person name="Mendez C."/>
            <person name="Richter M."/>
            <person name="Ferrer M."/>
            <person name="Sanchez J."/>
        </authorList>
    </citation>
    <scope>NUCLEOTIDE SEQUENCE</scope>
</reference>
<comment type="caution">
    <text evidence="3">The sequence shown here is derived from an EMBL/GenBank/DDBJ whole genome shotgun (WGS) entry which is preliminary data.</text>
</comment>
<dbReference type="InterPro" id="IPR036526">
    <property type="entry name" value="C-N_Hydrolase_sf"/>
</dbReference>
<accession>T1AA10</accession>
<dbReference type="AlphaFoldDB" id="T1AA10"/>
<dbReference type="GO" id="GO:0050126">
    <property type="term" value="F:N-carbamoylputrescine amidase activity"/>
    <property type="evidence" value="ECO:0007669"/>
    <property type="project" value="TreeGrafter"/>
</dbReference>
<dbReference type="EMBL" id="AUZY01006662">
    <property type="protein sequence ID" value="EQD53638.1"/>
    <property type="molecule type" value="Genomic_DNA"/>
</dbReference>
<dbReference type="Pfam" id="PF00795">
    <property type="entry name" value="CN_hydrolase"/>
    <property type="match status" value="1"/>
</dbReference>
<gene>
    <name evidence="3" type="ORF">B1B_10117</name>
</gene>
<keyword evidence="1 3" id="KW-0378">Hydrolase</keyword>
<organism evidence="3">
    <name type="scientific">mine drainage metagenome</name>
    <dbReference type="NCBI Taxonomy" id="410659"/>
    <lineage>
        <taxon>unclassified sequences</taxon>
        <taxon>metagenomes</taxon>
        <taxon>ecological metagenomes</taxon>
    </lineage>
</organism>